<dbReference type="EMBL" id="JACTNZ010000006">
    <property type="protein sequence ID" value="KAG5546702.1"/>
    <property type="molecule type" value="Genomic_DNA"/>
</dbReference>
<evidence type="ECO:0000313" key="3">
    <source>
        <dbReference type="Proteomes" id="UP000823749"/>
    </source>
</evidence>
<keyword evidence="1" id="KW-0812">Transmembrane</keyword>
<reference evidence="2 3" key="1">
    <citation type="submission" date="2020-08" db="EMBL/GenBank/DDBJ databases">
        <title>Plant Genome Project.</title>
        <authorList>
            <person name="Zhang R.-G."/>
        </authorList>
    </citation>
    <scope>NUCLEOTIDE SEQUENCE [LARGE SCALE GENOMIC DNA]</scope>
    <source>
        <strain evidence="2">WSP0</strain>
        <tissue evidence="2">Leaf</tissue>
    </source>
</reference>
<protein>
    <recommendedName>
        <fullName evidence="4">Transmembrane protein</fullName>
    </recommendedName>
</protein>
<dbReference type="PANTHER" id="PTHR34125">
    <property type="entry name" value="OS01G0762900 PROTEIN"/>
    <property type="match status" value="1"/>
</dbReference>
<dbReference type="AlphaFoldDB" id="A0AAV6K2Z5"/>
<dbReference type="PANTHER" id="PTHR34125:SF2">
    <property type="entry name" value="TRANSMEMBRANE PROTEIN"/>
    <property type="match status" value="1"/>
</dbReference>
<evidence type="ECO:0000313" key="2">
    <source>
        <dbReference type="EMBL" id="KAG5546702.1"/>
    </source>
</evidence>
<keyword evidence="1" id="KW-0472">Membrane</keyword>
<gene>
    <name evidence="2" type="ORF">RHGRI_018769</name>
</gene>
<accession>A0AAV6K2Z5</accession>
<organism evidence="2 3">
    <name type="scientific">Rhododendron griersonianum</name>
    <dbReference type="NCBI Taxonomy" id="479676"/>
    <lineage>
        <taxon>Eukaryota</taxon>
        <taxon>Viridiplantae</taxon>
        <taxon>Streptophyta</taxon>
        <taxon>Embryophyta</taxon>
        <taxon>Tracheophyta</taxon>
        <taxon>Spermatophyta</taxon>
        <taxon>Magnoliopsida</taxon>
        <taxon>eudicotyledons</taxon>
        <taxon>Gunneridae</taxon>
        <taxon>Pentapetalae</taxon>
        <taxon>asterids</taxon>
        <taxon>Ericales</taxon>
        <taxon>Ericaceae</taxon>
        <taxon>Ericoideae</taxon>
        <taxon>Rhodoreae</taxon>
        <taxon>Rhododendron</taxon>
    </lineage>
</organism>
<feature type="transmembrane region" description="Helical" evidence="1">
    <location>
        <begin position="37"/>
        <end position="58"/>
    </location>
</feature>
<feature type="transmembrane region" description="Helical" evidence="1">
    <location>
        <begin position="12"/>
        <end position="31"/>
    </location>
</feature>
<proteinExistence type="predicted"/>
<name>A0AAV6K2Z5_9ERIC</name>
<evidence type="ECO:0000256" key="1">
    <source>
        <dbReference type="SAM" id="Phobius"/>
    </source>
</evidence>
<keyword evidence="3" id="KW-1185">Reference proteome</keyword>
<evidence type="ECO:0008006" key="4">
    <source>
        <dbReference type="Google" id="ProtNLM"/>
    </source>
</evidence>
<dbReference type="Proteomes" id="UP000823749">
    <property type="component" value="Chromosome 6"/>
</dbReference>
<comment type="caution">
    <text evidence="2">The sequence shown here is derived from an EMBL/GenBank/DDBJ whole genome shotgun (WGS) entry which is preliminary data.</text>
</comment>
<keyword evidence="1" id="KW-1133">Transmembrane helix</keyword>
<sequence length="104" mass="11452">MEIWTRLLKLKFHILFTLAFSIMILFLIYLAPRFIHVLAYFWPLLLSTALFLVAVVVIGQTSPPASEAPAEKAGEGILEFVAAQPEAVQLAEDQCSTSGIGNTM</sequence>